<dbReference type="InterPro" id="IPR029787">
    <property type="entry name" value="Nucleotide_cyclase"/>
</dbReference>
<dbReference type="Gene3D" id="3.30.70.1230">
    <property type="entry name" value="Nucleotide cyclase"/>
    <property type="match status" value="1"/>
</dbReference>
<proteinExistence type="predicted"/>
<name>X1EXL0_9ZZZZ</name>
<dbReference type="SUPFAM" id="SSF55073">
    <property type="entry name" value="Nucleotide cyclase"/>
    <property type="match status" value="1"/>
</dbReference>
<accession>X1EXL0</accession>
<comment type="caution">
    <text evidence="1">The sequence shown here is derived from an EMBL/GenBank/DDBJ whole genome shotgun (WGS) entry which is preliminary data.</text>
</comment>
<feature type="non-terminal residue" evidence="1">
    <location>
        <position position="1"/>
    </location>
</feature>
<protein>
    <submittedName>
        <fullName evidence="1">Uncharacterized protein</fullName>
    </submittedName>
</protein>
<dbReference type="AlphaFoldDB" id="X1EXL0"/>
<evidence type="ECO:0000313" key="1">
    <source>
        <dbReference type="EMBL" id="GAH13353.1"/>
    </source>
</evidence>
<dbReference type="EMBL" id="BART01039377">
    <property type="protein sequence ID" value="GAH13353.1"/>
    <property type="molecule type" value="Genomic_DNA"/>
</dbReference>
<sequence>YPTLRARAKITSHSGITSSHHLWPLLNREILDVALLRLRFHSIVAAKSGANLRANSVNLFWRGPLVRVGIAMGEVVIADNTVTGEGVVLAQRVEQLAEPGGLCITGAINEALPTRMPFEQE</sequence>
<organism evidence="1">
    <name type="scientific">marine sediment metagenome</name>
    <dbReference type="NCBI Taxonomy" id="412755"/>
    <lineage>
        <taxon>unclassified sequences</taxon>
        <taxon>metagenomes</taxon>
        <taxon>ecological metagenomes</taxon>
    </lineage>
</organism>
<gene>
    <name evidence="1" type="ORF">S01H4_64754</name>
</gene>
<feature type="non-terminal residue" evidence="1">
    <location>
        <position position="121"/>
    </location>
</feature>
<reference evidence="1" key="1">
    <citation type="journal article" date="2014" name="Front. Microbiol.">
        <title>High frequency of phylogenetically diverse reductive dehalogenase-homologous genes in deep subseafloor sedimentary metagenomes.</title>
        <authorList>
            <person name="Kawai M."/>
            <person name="Futagami T."/>
            <person name="Toyoda A."/>
            <person name="Takaki Y."/>
            <person name="Nishi S."/>
            <person name="Hori S."/>
            <person name="Arai W."/>
            <person name="Tsubouchi T."/>
            <person name="Morono Y."/>
            <person name="Uchiyama I."/>
            <person name="Ito T."/>
            <person name="Fujiyama A."/>
            <person name="Inagaki F."/>
            <person name="Takami H."/>
        </authorList>
    </citation>
    <scope>NUCLEOTIDE SEQUENCE</scope>
    <source>
        <strain evidence="1">Expedition CK06-06</strain>
    </source>
</reference>